<sequence length="151" mass="17026">MDITKVINEKTIDLNLKGKNKDEVLSELTDMLFNENIISSKEGFLKDVYLREAEGQTGLGNYIAIPHGKSDSVLKTSLAIGRTKESIEWETLDGKPVKCIILFAVRSMDKTTTHIKLLSQVAEALADDDITEKLLTKENPKEIMELFREKK</sequence>
<dbReference type="PROSITE" id="PS00372">
    <property type="entry name" value="PTS_EIIA_TYPE_2_HIS"/>
    <property type="match status" value="1"/>
</dbReference>
<dbReference type="InterPro" id="IPR016152">
    <property type="entry name" value="PTrfase/Anion_transptr"/>
</dbReference>
<dbReference type="GO" id="GO:0016020">
    <property type="term" value="C:membrane"/>
    <property type="evidence" value="ECO:0007669"/>
    <property type="project" value="InterPro"/>
</dbReference>
<dbReference type="RefSeq" id="WP_012862192.1">
    <property type="nucleotide sequence ID" value="NC_013517.1"/>
</dbReference>
<accession>D1AMM4</accession>
<keyword evidence="3" id="KW-0762">Sugar transport</keyword>
<evidence type="ECO:0000256" key="2">
    <source>
        <dbReference type="ARBA" id="ARBA00022553"/>
    </source>
</evidence>
<dbReference type="GO" id="GO:0008982">
    <property type="term" value="F:protein-N(PI)-phosphohistidine-sugar phosphotransferase activity"/>
    <property type="evidence" value="ECO:0007669"/>
    <property type="project" value="InterPro"/>
</dbReference>
<reference evidence="7 8" key="2">
    <citation type="journal article" date="2010" name="Stand. Genomic Sci.">
        <title>Complete genome sequence of Sebaldella termitidis type strain (NCTC 11300).</title>
        <authorList>
            <person name="Harmon-Smith M."/>
            <person name="Celia L."/>
            <person name="Chertkov O."/>
            <person name="Lapidus A."/>
            <person name="Copeland A."/>
            <person name="Glavina Del Rio T."/>
            <person name="Nolan M."/>
            <person name="Lucas S."/>
            <person name="Tice H."/>
            <person name="Cheng J.F."/>
            <person name="Han C."/>
            <person name="Detter J.C."/>
            <person name="Bruce D."/>
            <person name="Goodwin L."/>
            <person name="Pitluck S."/>
            <person name="Pati A."/>
            <person name="Liolios K."/>
            <person name="Ivanova N."/>
            <person name="Mavromatis K."/>
            <person name="Mikhailova N."/>
            <person name="Chen A."/>
            <person name="Palaniappan K."/>
            <person name="Land M."/>
            <person name="Hauser L."/>
            <person name="Chang Y.J."/>
            <person name="Jeffries C.D."/>
            <person name="Brettin T."/>
            <person name="Goker M."/>
            <person name="Beck B."/>
            <person name="Bristow J."/>
            <person name="Eisen J.A."/>
            <person name="Markowitz V."/>
            <person name="Hugenholtz P."/>
            <person name="Kyrpides N.C."/>
            <person name="Klenk H.P."/>
            <person name="Chen F."/>
        </authorList>
    </citation>
    <scope>NUCLEOTIDE SEQUENCE [LARGE SCALE GENOMIC DNA]</scope>
    <source>
        <strain evidence="8">ATCC 33386 / NCTC 11300</strain>
    </source>
</reference>
<dbReference type="GO" id="GO:0009401">
    <property type="term" value="P:phosphoenolpyruvate-dependent sugar phosphotransferase system"/>
    <property type="evidence" value="ECO:0007669"/>
    <property type="project" value="UniProtKB-KW"/>
</dbReference>
<dbReference type="PANTHER" id="PTHR47738">
    <property type="entry name" value="PTS SYSTEM FRUCTOSE-LIKE EIIA COMPONENT-RELATED"/>
    <property type="match status" value="1"/>
</dbReference>
<dbReference type="Pfam" id="PF00359">
    <property type="entry name" value="PTS_EIIA_2"/>
    <property type="match status" value="1"/>
</dbReference>
<organism evidence="7 8">
    <name type="scientific">Sebaldella termitidis (strain ATCC 33386 / NCTC 11300)</name>
    <dbReference type="NCBI Taxonomy" id="526218"/>
    <lineage>
        <taxon>Bacteria</taxon>
        <taxon>Fusobacteriati</taxon>
        <taxon>Fusobacteriota</taxon>
        <taxon>Fusobacteriia</taxon>
        <taxon>Fusobacteriales</taxon>
        <taxon>Leptotrichiaceae</taxon>
        <taxon>Sebaldella</taxon>
    </lineage>
</organism>
<dbReference type="EMBL" id="CP001739">
    <property type="protein sequence ID" value="ACZ09598.1"/>
    <property type="molecule type" value="Genomic_DNA"/>
</dbReference>
<name>D1AMM4_SEBTE</name>
<evidence type="ECO:0000256" key="5">
    <source>
        <dbReference type="ARBA" id="ARBA00022683"/>
    </source>
</evidence>
<evidence type="ECO:0000313" key="7">
    <source>
        <dbReference type="EMBL" id="ACZ09598.1"/>
    </source>
</evidence>
<evidence type="ECO:0000256" key="3">
    <source>
        <dbReference type="ARBA" id="ARBA00022597"/>
    </source>
</evidence>
<dbReference type="eggNOG" id="COG1762">
    <property type="taxonomic scope" value="Bacteria"/>
</dbReference>
<evidence type="ECO:0000256" key="1">
    <source>
        <dbReference type="ARBA" id="ARBA00022448"/>
    </source>
</evidence>
<evidence type="ECO:0000313" key="8">
    <source>
        <dbReference type="Proteomes" id="UP000000845"/>
    </source>
</evidence>
<keyword evidence="8" id="KW-1185">Reference proteome</keyword>
<feature type="domain" description="PTS EIIA type-2" evidence="6">
    <location>
        <begin position="5"/>
        <end position="150"/>
    </location>
</feature>
<dbReference type="SUPFAM" id="SSF55804">
    <property type="entry name" value="Phoshotransferase/anion transport protein"/>
    <property type="match status" value="1"/>
</dbReference>
<dbReference type="PANTHER" id="PTHR47738:SF2">
    <property type="entry name" value="PTS SYSTEM FRUCTOSE-LIKE EIIA COMPONENT"/>
    <property type="match status" value="1"/>
</dbReference>
<dbReference type="PROSITE" id="PS51094">
    <property type="entry name" value="PTS_EIIA_TYPE_2"/>
    <property type="match status" value="1"/>
</dbReference>
<keyword evidence="2" id="KW-0597">Phosphoprotein</keyword>
<keyword evidence="5" id="KW-0598">Phosphotransferase system</keyword>
<dbReference type="HOGENOM" id="CLU_072531_5_1_0"/>
<dbReference type="STRING" id="526218.Sterm_2753"/>
<dbReference type="AlphaFoldDB" id="D1AMM4"/>
<dbReference type="InterPro" id="IPR004715">
    <property type="entry name" value="PTS_IIA_fruc"/>
</dbReference>
<dbReference type="CDD" id="cd00211">
    <property type="entry name" value="PTS_IIA_fru"/>
    <property type="match status" value="1"/>
</dbReference>
<dbReference type="Gene3D" id="3.40.930.10">
    <property type="entry name" value="Mannitol-specific EII, Chain A"/>
    <property type="match status" value="1"/>
</dbReference>
<evidence type="ECO:0000259" key="6">
    <source>
        <dbReference type="PROSITE" id="PS51094"/>
    </source>
</evidence>
<evidence type="ECO:0000256" key="4">
    <source>
        <dbReference type="ARBA" id="ARBA00022679"/>
    </source>
</evidence>
<gene>
    <name evidence="7" type="ordered locus">Sterm_2753</name>
</gene>
<reference evidence="8" key="1">
    <citation type="submission" date="2009-09" db="EMBL/GenBank/DDBJ databases">
        <title>The complete chromosome of Sebaldella termitidis ATCC 33386.</title>
        <authorList>
            <consortium name="US DOE Joint Genome Institute (JGI-PGF)"/>
            <person name="Lucas S."/>
            <person name="Copeland A."/>
            <person name="Lapidus A."/>
            <person name="Glavina del Rio T."/>
            <person name="Dalin E."/>
            <person name="Tice H."/>
            <person name="Bruce D."/>
            <person name="Goodwin L."/>
            <person name="Pitluck S."/>
            <person name="Kyrpides N."/>
            <person name="Mavromatis K."/>
            <person name="Ivanova N."/>
            <person name="Mikhailova N."/>
            <person name="Sims D."/>
            <person name="Meincke L."/>
            <person name="Brettin T."/>
            <person name="Detter J.C."/>
            <person name="Han C."/>
            <person name="Larimer F."/>
            <person name="Land M."/>
            <person name="Hauser L."/>
            <person name="Markowitz V."/>
            <person name="Cheng J.F."/>
            <person name="Hugenholtz P."/>
            <person name="Woyke T."/>
            <person name="Wu D."/>
            <person name="Eisen J.A."/>
        </authorList>
    </citation>
    <scope>NUCLEOTIDE SEQUENCE [LARGE SCALE GENOMIC DNA]</scope>
    <source>
        <strain evidence="8">ATCC 33386 / NCTC 11300</strain>
    </source>
</reference>
<dbReference type="Proteomes" id="UP000000845">
    <property type="component" value="Chromosome"/>
</dbReference>
<protein>
    <submittedName>
        <fullName evidence="7">PTS IIA-like nitrogen-regulatory protein PtsN</fullName>
    </submittedName>
</protein>
<dbReference type="KEGG" id="str:Sterm_2753"/>
<keyword evidence="1" id="KW-0813">Transport</keyword>
<dbReference type="InterPro" id="IPR051541">
    <property type="entry name" value="PTS_SugarTrans_NitroReg"/>
</dbReference>
<dbReference type="NCBIfam" id="TIGR00848">
    <property type="entry name" value="fruA"/>
    <property type="match status" value="1"/>
</dbReference>
<dbReference type="InterPro" id="IPR002178">
    <property type="entry name" value="PTS_EIIA_type-2_dom"/>
</dbReference>
<keyword evidence="4" id="KW-0808">Transferase</keyword>
<proteinExistence type="predicted"/>